<dbReference type="Proteomes" id="UP000014071">
    <property type="component" value="Unassembled WGS sequence"/>
</dbReference>
<protein>
    <submittedName>
        <fullName evidence="1">Pyrroline-5-carboxylate reductase</fullName>
    </submittedName>
</protein>
<dbReference type="AlphaFoldDB" id="R9PDE5"/>
<dbReference type="EMBL" id="DF238831">
    <property type="protein sequence ID" value="GAC99361.1"/>
    <property type="molecule type" value="Genomic_DNA"/>
</dbReference>
<gene>
    <name evidence="1" type="ORF">PHSY_006962</name>
</gene>
<dbReference type="RefSeq" id="XP_012192948.1">
    <property type="nucleotide sequence ID" value="XM_012337558.1"/>
</dbReference>
<organism evidence="1 2">
    <name type="scientific">Pseudozyma hubeiensis (strain SY62)</name>
    <name type="common">Yeast</name>
    <dbReference type="NCBI Taxonomy" id="1305764"/>
    <lineage>
        <taxon>Eukaryota</taxon>
        <taxon>Fungi</taxon>
        <taxon>Dikarya</taxon>
        <taxon>Basidiomycota</taxon>
        <taxon>Ustilaginomycotina</taxon>
        <taxon>Ustilaginomycetes</taxon>
        <taxon>Ustilaginales</taxon>
        <taxon>Ustilaginaceae</taxon>
        <taxon>Pseudozyma</taxon>
    </lineage>
</organism>
<proteinExistence type="predicted"/>
<dbReference type="GeneID" id="24112227"/>
<evidence type="ECO:0000313" key="2">
    <source>
        <dbReference type="Proteomes" id="UP000014071"/>
    </source>
</evidence>
<evidence type="ECO:0000313" key="1">
    <source>
        <dbReference type="EMBL" id="GAC99361.1"/>
    </source>
</evidence>
<name>R9PDE5_PSEHS</name>
<accession>R9PDE5</accession>
<keyword evidence="2" id="KW-1185">Reference proteome</keyword>
<sequence>MQQPARKVRSWCKLPFDRSHNGEAGDITDLAVRTSRAACMDKKKRREKEGPRRQKGPAVYCSADDGHATRITRTQSHQHTTHAFCFRSVPLIPRLSMKAAGASCGEEVTKPPKGPAGAHRVTSSTVRVRVGHAKTCFGVLISRISAVLPECGFLPFKMRSGR</sequence>
<reference evidence="2" key="1">
    <citation type="journal article" date="2013" name="Genome Announc.">
        <title>Draft genome sequence of the basidiomycetous yeast-like fungus Pseudozyma hubeiensis SY62, which produces an abundant amount of the biosurfactant mannosylerythritol lipids.</title>
        <authorList>
            <person name="Konishi M."/>
            <person name="Hatada Y."/>
            <person name="Horiuchi J."/>
        </authorList>
    </citation>
    <scope>NUCLEOTIDE SEQUENCE [LARGE SCALE GENOMIC DNA]</scope>
    <source>
        <strain evidence="2">SY62</strain>
    </source>
</reference>
<dbReference type="HOGENOM" id="CLU_1636150_0_0_1"/>